<evidence type="ECO:0000256" key="1">
    <source>
        <dbReference type="ARBA" id="ARBA00008889"/>
    </source>
</evidence>
<feature type="domain" description="Large ribosomal subunit protein uL10-like insertion" evidence="2">
    <location>
        <begin position="143"/>
        <end position="220"/>
    </location>
</feature>
<dbReference type="GO" id="GO:0000956">
    <property type="term" value="P:nuclear-transcribed mRNA catabolic process"/>
    <property type="evidence" value="ECO:0007669"/>
    <property type="project" value="TreeGrafter"/>
</dbReference>
<dbReference type="GO" id="GO:0042273">
    <property type="term" value="P:ribosomal large subunit biogenesis"/>
    <property type="evidence" value="ECO:0007669"/>
    <property type="project" value="TreeGrafter"/>
</dbReference>
<dbReference type="AlphaFoldDB" id="A0A1E5RXP3"/>
<dbReference type="GO" id="GO:0006364">
    <property type="term" value="P:rRNA processing"/>
    <property type="evidence" value="ECO:0007669"/>
    <property type="project" value="TreeGrafter"/>
</dbReference>
<dbReference type="GO" id="GO:0005730">
    <property type="term" value="C:nucleolus"/>
    <property type="evidence" value="ECO:0007669"/>
    <property type="project" value="TreeGrafter"/>
</dbReference>
<dbReference type="Pfam" id="PF00466">
    <property type="entry name" value="Ribosomal_L10"/>
    <property type="match status" value="1"/>
</dbReference>
<evidence type="ECO:0000313" key="4">
    <source>
        <dbReference type="Proteomes" id="UP000095605"/>
    </source>
</evidence>
<dbReference type="InterPro" id="IPR043164">
    <property type="entry name" value="Ribosomal_uL10-like_insert_sf"/>
</dbReference>
<name>A0A1E5RXP3_9ASCO</name>
<evidence type="ECO:0000259" key="2">
    <source>
        <dbReference type="Pfam" id="PF17777"/>
    </source>
</evidence>
<dbReference type="PANTHER" id="PTHR45841">
    <property type="entry name" value="MRNA TURNOVER PROTEIN 4 MRTO4"/>
    <property type="match status" value="1"/>
</dbReference>
<dbReference type="Proteomes" id="UP000095605">
    <property type="component" value="Unassembled WGS sequence"/>
</dbReference>
<reference evidence="4" key="1">
    <citation type="journal article" date="2016" name="Genome Announc.">
        <title>Genome sequences of three species of Hanseniaspora isolated from spontaneous wine fermentations.</title>
        <authorList>
            <person name="Sternes P.R."/>
            <person name="Lee D."/>
            <person name="Kutyna D.R."/>
            <person name="Borneman A.R."/>
        </authorList>
    </citation>
    <scope>NUCLEOTIDE SEQUENCE [LARGE SCALE GENOMIC DNA]</scope>
    <source>
        <strain evidence="4">AWRI3578</strain>
    </source>
</reference>
<organism evidence="3 4">
    <name type="scientific">Hanseniaspora opuntiae</name>
    <dbReference type="NCBI Taxonomy" id="211096"/>
    <lineage>
        <taxon>Eukaryota</taxon>
        <taxon>Fungi</taxon>
        <taxon>Dikarya</taxon>
        <taxon>Ascomycota</taxon>
        <taxon>Saccharomycotina</taxon>
        <taxon>Saccharomycetes</taxon>
        <taxon>Saccharomycodales</taxon>
        <taxon>Saccharomycodaceae</taxon>
        <taxon>Hanseniaspora</taxon>
    </lineage>
</organism>
<dbReference type="InterPro" id="IPR051742">
    <property type="entry name" value="Ribosome_Assembly_uL10"/>
</dbReference>
<evidence type="ECO:0000313" key="3">
    <source>
        <dbReference type="EMBL" id="OEJ91483.1"/>
    </source>
</evidence>
<gene>
    <name evidence="3" type="ORF">AWRI3578_g379</name>
</gene>
<dbReference type="EMBL" id="LPNL01000002">
    <property type="protein sequence ID" value="OEJ91483.1"/>
    <property type="molecule type" value="Genomic_DNA"/>
</dbReference>
<dbReference type="Gene3D" id="3.30.70.1730">
    <property type="match status" value="1"/>
</dbReference>
<dbReference type="InterPro" id="IPR043141">
    <property type="entry name" value="Ribosomal_uL10-like_sf"/>
</dbReference>
<dbReference type="Gene3D" id="3.90.105.20">
    <property type="match status" value="1"/>
</dbReference>
<keyword evidence="4" id="KW-1185">Reference proteome</keyword>
<dbReference type="GO" id="GO:0030687">
    <property type="term" value="C:preribosome, large subunit precursor"/>
    <property type="evidence" value="ECO:0007669"/>
    <property type="project" value="TreeGrafter"/>
</dbReference>
<sequence>MPRSRRNRVITLSNVTKKDKEAKTKNFDNLSENLLKFKRVVLLNLSNINSNNLKELRKQWDNETLEEENKSKFVVSKKNMIIKNFDNYKEEFTNLDKLNQKLKNTHEKNATYGILFTNYDYQTVVDFFESYVKKDFAKSNSKSPISFTIPKGVVYSRGGFIDHNDDIPMAHSLEPTLRNKYKIPTSLKDGKIFLDNDYFVCEKNETLNVVQCLILRQFGIAESEYKVEIMSAYDKDTQNLC</sequence>
<dbReference type="GO" id="GO:0003723">
    <property type="term" value="F:RNA binding"/>
    <property type="evidence" value="ECO:0007669"/>
    <property type="project" value="TreeGrafter"/>
</dbReference>
<proteinExistence type="inferred from homology"/>
<dbReference type="FunFam" id="3.90.105.20:FF:000003">
    <property type="entry name" value="Ribosome assembly factor mrt4"/>
    <property type="match status" value="1"/>
</dbReference>
<comment type="similarity">
    <text evidence="1">Belongs to the universal ribosomal protein uL10 family.</text>
</comment>
<dbReference type="InterPro" id="IPR040637">
    <property type="entry name" value="Ribosomal_uL10-like_insert"/>
</dbReference>
<accession>A0A1E5RXP3</accession>
<dbReference type="Pfam" id="PF17777">
    <property type="entry name" value="RL10P_insert"/>
    <property type="match status" value="1"/>
</dbReference>
<protein>
    <submittedName>
        <fullName evidence="3">Ribosome assembly factor MRT4</fullName>
    </submittedName>
</protein>
<dbReference type="OrthoDB" id="10262308at2759"/>
<comment type="caution">
    <text evidence="3">The sequence shown here is derived from an EMBL/GenBank/DDBJ whole genome shotgun (WGS) entry which is preliminary data.</text>
</comment>
<dbReference type="PANTHER" id="PTHR45841:SF1">
    <property type="entry name" value="MRNA TURNOVER PROTEIN 4 HOMOLOG"/>
    <property type="match status" value="1"/>
</dbReference>
<dbReference type="InterPro" id="IPR001790">
    <property type="entry name" value="Ribosomal_uL10"/>
</dbReference>